<dbReference type="AlphaFoldDB" id="A0A6C0ANW4"/>
<accession>A0A6C0ANW4</accession>
<dbReference type="EMBL" id="MN740728">
    <property type="protein sequence ID" value="QHS80985.1"/>
    <property type="molecule type" value="Genomic_DNA"/>
</dbReference>
<evidence type="ECO:0000256" key="1">
    <source>
        <dbReference type="SAM" id="Phobius"/>
    </source>
</evidence>
<feature type="transmembrane region" description="Helical" evidence="1">
    <location>
        <begin position="58"/>
        <end position="78"/>
    </location>
</feature>
<organism evidence="2">
    <name type="scientific">viral metagenome</name>
    <dbReference type="NCBI Taxonomy" id="1070528"/>
    <lineage>
        <taxon>unclassified sequences</taxon>
        <taxon>metagenomes</taxon>
        <taxon>organismal metagenomes</taxon>
    </lineage>
</organism>
<name>A0A6C0ANW4_9ZZZZ</name>
<keyword evidence="1" id="KW-0812">Transmembrane</keyword>
<evidence type="ECO:0000313" key="2">
    <source>
        <dbReference type="EMBL" id="QHS80985.1"/>
    </source>
</evidence>
<proteinExistence type="predicted"/>
<protein>
    <submittedName>
        <fullName evidence="2">Uncharacterized protein</fullName>
    </submittedName>
</protein>
<sequence length="98" mass="10958">MNTAINFLGYNPIEYVPAILVTGKIGLVFFALGALLYSYGAAKLSYTYNMSMNNGSMAYFWCLLCFFFASIYYPYYAIFLNPVLPISMVGVAVGGRRR</sequence>
<feature type="transmembrane region" description="Helical" evidence="1">
    <location>
        <begin position="15"/>
        <end position="37"/>
    </location>
</feature>
<keyword evidence="1" id="KW-1133">Transmembrane helix</keyword>
<reference evidence="2" key="1">
    <citation type="journal article" date="2020" name="Nature">
        <title>Giant virus diversity and host interactions through global metagenomics.</title>
        <authorList>
            <person name="Schulz F."/>
            <person name="Roux S."/>
            <person name="Paez-Espino D."/>
            <person name="Jungbluth S."/>
            <person name="Walsh D.A."/>
            <person name="Denef V.J."/>
            <person name="McMahon K.D."/>
            <person name="Konstantinidis K.T."/>
            <person name="Eloe-Fadrosh E.A."/>
            <person name="Kyrpides N.C."/>
            <person name="Woyke T."/>
        </authorList>
    </citation>
    <scope>NUCLEOTIDE SEQUENCE</scope>
    <source>
        <strain evidence="2">GVMAG-S-1101161-73</strain>
    </source>
</reference>
<keyword evidence="1" id="KW-0472">Membrane</keyword>